<dbReference type="PANTHER" id="PTHR33529:SF6">
    <property type="entry name" value="YJGP_YJGQ FAMILY PERMEASE"/>
    <property type="match status" value="1"/>
</dbReference>
<name>A0A211Z6L3_9PROT</name>
<evidence type="ECO:0000313" key="7">
    <source>
        <dbReference type="EMBL" id="OWJ60863.1"/>
    </source>
</evidence>
<feature type="transmembrane region" description="Helical" evidence="6">
    <location>
        <begin position="378"/>
        <end position="400"/>
    </location>
</feature>
<dbReference type="GO" id="GO:0043190">
    <property type="term" value="C:ATP-binding cassette (ABC) transporter complex"/>
    <property type="evidence" value="ECO:0007669"/>
    <property type="project" value="TreeGrafter"/>
</dbReference>
<keyword evidence="5 6" id="KW-0472">Membrane</keyword>
<dbReference type="AlphaFoldDB" id="A0A211Z6L3"/>
<evidence type="ECO:0000256" key="3">
    <source>
        <dbReference type="ARBA" id="ARBA00022692"/>
    </source>
</evidence>
<dbReference type="Pfam" id="PF03739">
    <property type="entry name" value="LptF_LptG"/>
    <property type="match status" value="1"/>
</dbReference>
<evidence type="ECO:0000256" key="2">
    <source>
        <dbReference type="ARBA" id="ARBA00022475"/>
    </source>
</evidence>
<reference evidence="8" key="1">
    <citation type="submission" date="2017-05" db="EMBL/GenBank/DDBJ databases">
        <authorList>
            <person name="Macchi M."/>
            <person name="Festa S."/>
            <person name="Coppotelli B.M."/>
            <person name="Morelli I.S."/>
        </authorList>
    </citation>
    <scope>NUCLEOTIDE SEQUENCE [LARGE SCALE GENOMIC DNA]</scope>
    <source>
        <strain evidence="8">I</strain>
    </source>
</reference>
<dbReference type="GO" id="GO:0015920">
    <property type="term" value="P:lipopolysaccharide transport"/>
    <property type="evidence" value="ECO:0007669"/>
    <property type="project" value="TreeGrafter"/>
</dbReference>
<keyword evidence="4 6" id="KW-1133">Transmembrane helix</keyword>
<dbReference type="PANTHER" id="PTHR33529">
    <property type="entry name" value="SLR0882 PROTEIN-RELATED"/>
    <property type="match status" value="1"/>
</dbReference>
<feature type="transmembrane region" description="Helical" evidence="6">
    <location>
        <begin position="138"/>
        <end position="161"/>
    </location>
</feature>
<evidence type="ECO:0000256" key="5">
    <source>
        <dbReference type="ARBA" id="ARBA00023136"/>
    </source>
</evidence>
<sequence>MAATLRSDLSCFSARGILDQRRDAWQHGRRVPARVYGAAMSLLSRYMFRQIAVATALATVILVFAIMLTTSMRLIQMIVDGGVGAGLFLELVFLSMPEFLIAVLPVGVVAACLIVYNRMLSDGELLVMRGAGIGQLRLALPGLLMGLIITGLSYSMTLYFWPVANREFRDLTAIAQSDVSAAFLQTGEFNAIGDSKTVFVRDRNPVTGDLSGILVHITDNEAQPVTIIADRGYVEDSDDGPRIVALKGVIQQLDRKTGKVDPVAFDSYTVPLNTPGAEDLARSYRAPSERFLPDLLYPDQTSPRDMRNYGRLVMEGHKRITDPLLPFAYVVFCLGVLLSGDYNRRGLSRRILIAAIGVVAVQATTMSVAGVARDSLGLIPIMYALPVLTMIAGFTVLLIARRRKVPTAAPTSSDLAPA</sequence>
<organism evidence="7 8">
    <name type="scientific">Inquilinus limosus</name>
    <dbReference type="NCBI Taxonomy" id="171674"/>
    <lineage>
        <taxon>Bacteria</taxon>
        <taxon>Pseudomonadati</taxon>
        <taxon>Pseudomonadota</taxon>
        <taxon>Alphaproteobacteria</taxon>
        <taxon>Rhodospirillales</taxon>
        <taxon>Rhodospirillaceae</taxon>
        <taxon>Inquilinus</taxon>
    </lineage>
</organism>
<protein>
    <recommendedName>
        <fullName evidence="9">Lipopolysaccharide export system permease protein LptF</fullName>
    </recommendedName>
</protein>
<keyword evidence="3 6" id="KW-0812">Transmembrane</keyword>
<accession>A0A211Z6L3</accession>
<feature type="transmembrane region" description="Helical" evidence="6">
    <location>
        <begin position="99"/>
        <end position="117"/>
    </location>
</feature>
<dbReference type="Proteomes" id="UP000196655">
    <property type="component" value="Unassembled WGS sequence"/>
</dbReference>
<keyword evidence="8" id="KW-1185">Reference proteome</keyword>
<feature type="transmembrane region" description="Helical" evidence="6">
    <location>
        <begin position="351"/>
        <end position="372"/>
    </location>
</feature>
<evidence type="ECO:0000256" key="4">
    <source>
        <dbReference type="ARBA" id="ARBA00022989"/>
    </source>
</evidence>
<dbReference type="EMBL" id="NHON01000107">
    <property type="protein sequence ID" value="OWJ60863.1"/>
    <property type="molecule type" value="Genomic_DNA"/>
</dbReference>
<evidence type="ECO:0000256" key="1">
    <source>
        <dbReference type="ARBA" id="ARBA00004651"/>
    </source>
</evidence>
<evidence type="ECO:0000256" key="6">
    <source>
        <dbReference type="SAM" id="Phobius"/>
    </source>
</evidence>
<feature type="transmembrane region" description="Helical" evidence="6">
    <location>
        <begin position="323"/>
        <end position="339"/>
    </location>
</feature>
<dbReference type="InterPro" id="IPR005495">
    <property type="entry name" value="LptG/LptF_permease"/>
</dbReference>
<proteinExistence type="predicted"/>
<feature type="transmembrane region" description="Helical" evidence="6">
    <location>
        <begin position="46"/>
        <end position="67"/>
    </location>
</feature>
<evidence type="ECO:0008006" key="9">
    <source>
        <dbReference type="Google" id="ProtNLM"/>
    </source>
</evidence>
<evidence type="ECO:0000313" key="8">
    <source>
        <dbReference type="Proteomes" id="UP000196655"/>
    </source>
</evidence>
<dbReference type="OrthoDB" id="8477889at2"/>
<comment type="subcellular location">
    <subcellularLocation>
        <location evidence="1">Cell membrane</location>
        <topology evidence="1">Multi-pass membrane protein</topology>
    </subcellularLocation>
</comment>
<gene>
    <name evidence="7" type="ORF">BWR60_31430</name>
</gene>
<dbReference type="STRING" id="1122125.GCA_000423185_00694"/>
<comment type="caution">
    <text evidence="7">The sequence shown here is derived from an EMBL/GenBank/DDBJ whole genome shotgun (WGS) entry which is preliminary data.</text>
</comment>
<keyword evidence="2" id="KW-1003">Cell membrane</keyword>